<evidence type="ECO:0000256" key="6">
    <source>
        <dbReference type="ARBA" id="ARBA00056775"/>
    </source>
</evidence>
<evidence type="ECO:0000256" key="3">
    <source>
        <dbReference type="ARBA" id="ARBA00012744"/>
    </source>
</evidence>
<dbReference type="FunFam" id="3.20.20.80:FF:000011">
    <property type="entry name" value="Cytosolic beta-glucosidase"/>
    <property type="match status" value="1"/>
</dbReference>
<dbReference type="InterPro" id="IPR017853">
    <property type="entry name" value="GH"/>
</dbReference>
<keyword evidence="9" id="KW-1185">Reference proteome</keyword>
<dbReference type="Pfam" id="PF00232">
    <property type="entry name" value="Glyco_hydro_1"/>
    <property type="match status" value="1"/>
</dbReference>
<comment type="catalytic activity">
    <reaction evidence="1">
        <text>Hydrolysis of terminal, non-reducing beta-D-glucosyl residues with release of beta-D-glucose.</text>
        <dbReference type="EC" id="3.2.1.21"/>
    </reaction>
</comment>
<dbReference type="AlphaFoldDB" id="A0A1B8GV34"/>
<dbReference type="EMBL" id="KV460211">
    <property type="protein sequence ID" value="OBT99678.2"/>
    <property type="molecule type" value="Genomic_DNA"/>
</dbReference>
<reference evidence="8 9" key="1">
    <citation type="submission" date="2016-03" db="EMBL/GenBank/DDBJ databases">
        <title>Comparative genomics of Pseudogymnoascus destructans, the fungus causing white-nose syndrome of bats.</title>
        <authorList>
            <person name="Palmer J.M."/>
            <person name="Drees K.P."/>
            <person name="Foster J.T."/>
            <person name="Lindner D.L."/>
        </authorList>
    </citation>
    <scope>NUCLEOTIDE SEQUENCE [LARGE SCALE GENOMIC DNA]</scope>
    <source>
        <strain evidence="8 9">UAMH 10579</strain>
    </source>
</reference>
<dbReference type="PANTHER" id="PTHR10353">
    <property type="entry name" value="GLYCOSYL HYDROLASE"/>
    <property type="match status" value="1"/>
</dbReference>
<dbReference type="GeneID" id="28835490"/>
<evidence type="ECO:0000256" key="5">
    <source>
        <dbReference type="ARBA" id="ARBA00023295"/>
    </source>
</evidence>
<comment type="function">
    <text evidence="6">Plays an important role in cellulose degradation. Shows hydrolytic activity against several glycosidic compounds.</text>
</comment>
<name>A0A1B8GV34_9PEZI</name>
<dbReference type="Proteomes" id="UP000091956">
    <property type="component" value="Unassembled WGS sequence"/>
</dbReference>
<dbReference type="STRING" id="342668.A0A1B8GV34"/>
<keyword evidence="5" id="KW-0326">Glycosidase</keyword>
<dbReference type="PANTHER" id="PTHR10353:SF36">
    <property type="entry name" value="LP05116P"/>
    <property type="match status" value="1"/>
</dbReference>
<dbReference type="InterPro" id="IPR001360">
    <property type="entry name" value="Glyco_hydro_1"/>
</dbReference>
<dbReference type="PRINTS" id="PR00131">
    <property type="entry name" value="GLHYDRLASE1"/>
</dbReference>
<dbReference type="Gene3D" id="3.20.20.80">
    <property type="entry name" value="Glycosidases"/>
    <property type="match status" value="1"/>
</dbReference>
<evidence type="ECO:0000256" key="7">
    <source>
        <dbReference type="RuleBase" id="RU003690"/>
    </source>
</evidence>
<sequence>MSRKVLPLPADFKWGYATAAYQIEGAVDADDRGASIWDTFSHLSPTRTKDAHGDIACDHFNRYQSDIDLMASYGAKHYRFSLSWSRIIPLGGRNDPINEAGISFYNKLIDGLLEKGIEPWITLYHWDLPQALEDRYGGWLNQEEVQKDFVRYTSVCFERFGDRVKQWITFNEPYIVAIFGYATGIMAPGRSSTNPASNGVGNSATEPWIVGKSLIMSHALATEAYNQKFAKTQAGQVTIVLNGYYYEPWDADNPQDVEAAQRRLEFYIGWFADPIFLAQNYPASMREQLGSRLPAFTETELRILAENKPKWYGMNHYTAEFARAEPSPPASINFTGNVTEHINNKAGVEIGPQSGVSWLQVCPEQFRKLLNWVWNRYGCMIIITENGCPCPGESGMDFAQSIEDDFRVKYFELYLDAISKAINDDGVPVGGYFAWSFMDNFEWQNGYDIRFGVTHVNYDTQERTPRKSARYLKSTFNERMAANTMARYRNALL</sequence>
<dbReference type="InterPro" id="IPR033132">
    <property type="entry name" value="GH_1_N_CS"/>
</dbReference>
<evidence type="ECO:0000313" key="9">
    <source>
        <dbReference type="Proteomes" id="UP000091956"/>
    </source>
</evidence>
<dbReference type="RefSeq" id="XP_059319971.1">
    <property type="nucleotide sequence ID" value="XM_059463412.1"/>
</dbReference>
<evidence type="ECO:0000256" key="1">
    <source>
        <dbReference type="ARBA" id="ARBA00000448"/>
    </source>
</evidence>
<proteinExistence type="inferred from homology"/>
<evidence type="ECO:0000256" key="4">
    <source>
        <dbReference type="ARBA" id="ARBA00022801"/>
    </source>
</evidence>
<dbReference type="GO" id="GO:0030245">
    <property type="term" value="P:cellulose catabolic process"/>
    <property type="evidence" value="ECO:0007669"/>
    <property type="project" value="UniProtKB-ARBA"/>
</dbReference>
<dbReference type="SUPFAM" id="SSF51445">
    <property type="entry name" value="(Trans)glycosidases"/>
    <property type="match status" value="1"/>
</dbReference>
<protein>
    <recommendedName>
        <fullName evidence="3">beta-glucosidase</fullName>
        <ecNumber evidence="3">3.2.1.21</ecNumber>
    </recommendedName>
</protein>
<comment type="similarity">
    <text evidence="2 7">Belongs to the glycosyl hydrolase 1 family.</text>
</comment>
<evidence type="ECO:0000313" key="8">
    <source>
        <dbReference type="EMBL" id="OBT99678.2"/>
    </source>
</evidence>
<keyword evidence="4" id="KW-0378">Hydrolase</keyword>
<accession>A0A1B8GV34</accession>
<dbReference type="PROSITE" id="PS00653">
    <property type="entry name" value="GLYCOSYL_HYDROL_F1_2"/>
    <property type="match status" value="1"/>
</dbReference>
<evidence type="ECO:0000256" key="2">
    <source>
        <dbReference type="ARBA" id="ARBA00010838"/>
    </source>
</evidence>
<dbReference type="EC" id="3.2.1.21" evidence="3"/>
<reference evidence="9" key="2">
    <citation type="journal article" date="2018" name="Nat. Commun.">
        <title>Extreme sensitivity to ultraviolet light in the fungal pathogen causing white-nose syndrome of bats.</title>
        <authorList>
            <person name="Palmer J.M."/>
            <person name="Drees K.P."/>
            <person name="Foster J.T."/>
            <person name="Lindner D.L."/>
        </authorList>
    </citation>
    <scope>NUCLEOTIDE SEQUENCE [LARGE SCALE GENOMIC DNA]</scope>
    <source>
        <strain evidence="9">UAMH 10579</strain>
    </source>
</reference>
<dbReference type="GO" id="GO:0080079">
    <property type="term" value="F:cellobiose glucosidase activity"/>
    <property type="evidence" value="ECO:0007669"/>
    <property type="project" value="UniProtKB-ARBA"/>
</dbReference>
<organism evidence="8 9">
    <name type="scientific">Pseudogymnoascus verrucosus</name>
    <dbReference type="NCBI Taxonomy" id="342668"/>
    <lineage>
        <taxon>Eukaryota</taxon>
        <taxon>Fungi</taxon>
        <taxon>Dikarya</taxon>
        <taxon>Ascomycota</taxon>
        <taxon>Pezizomycotina</taxon>
        <taxon>Leotiomycetes</taxon>
        <taxon>Thelebolales</taxon>
        <taxon>Thelebolaceae</taxon>
        <taxon>Pseudogymnoascus</taxon>
    </lineage>
</organism>
<gene>
    <name evidence="8" type="ORF">VE01_02104</name>
</gene>